<evidence type="ECO:0008006" key="4">
    <source>
        <dbReference type="Google" id="ProtNLM"/>
    </source>
</evidence>
<feature type="compositionally biased region" description="Basic residues" evidence="1">
    <location>
        <begin position="162"/>
        <end position="172"/>
    </location>
</feature>
<evidence type="ECO:0000256" key="1">
    <source>
        <dbReference type="SAM" id="MobiDB-lite"/>
    </source>
</evidence>
<gene>
    <name evidence="2" type="ORF">ATK30_3421</name>
</gene>
<sequence>MLPTDRVVLVDLENVVGFRPKRRTLRSRMTALLDAAGPWHHAVAAYACIEDADDATASTLAALGVAPLRVTPGPDAAELALLAHARRMQADGCTRFTVCSGDHAFAVLGDADASTLEVLVWQGQPVAAGLAAAADHVHRLPRLGEGDIPVRPENTGNLGRLTQRRATSRSKRQPQLPWDGLVTGFATGIGIVLGARLGSLLWPGAAVDERRGPR</sequence>
<evidence type="ECO:0000313" key="2">
    <source>
        <dbReference type="EMBL" id="PKV92599.1"/>
    </source>
</evidence>
<comment type="caution">
    <text evidence="2">The sequence shown here is derived from an EMBL/GenBank/DDBJ whole genome shotgun (WGS) entry which is preliminary data.</text>
</comment>
<keyword evidence="3" id="KW-1185">Reference proteome</keyword>
<evidence type="ECO:0000313" key="3">
    <source>
        <dbReference type="Proteomes" id="UP000233750"/>
    </source>
</evidence>
<dbReference type="Proteomes" id="UP000233750">
    <property type="component" value="Unassembled WGS sequence"/>
</dbReference>
<organism evidence="2 3">
    <name type="scientific">Amycolatopsis echigonensis</name>
    <dbReference type="NCBI Taxonomy" id="2576905"/>
    <lineage>
        <taxon>Bacteria</taxon>
        <taxon>Bacillati</taxon>
        <taxon>Actinomycetota</taxon>
        <taxon>Actinomycetes</taxon>
        <taxon>Pseudonocardiales</taxon>
        <taxon>Pseudonocardiaceae</taxon>
        <taxon>Amycolatopsis</taxon>
    </lineage>
</organism>
<protein>
    <recommendedName>
        <fullName evidence="4">NYN domain-containing protein</fullName>
    </recommendedName>
</protein>
<reference evidence="2 3" key="1">
    <citation type="submission" date="2017-12" db="EMBL/GenBank/DDBJ databases">
        <title>Sequencing the genomes of 1000 Actinobacteria strains.</title>
        <authorList>
            <person name="Klenk H.-P."/>
        </authorList>
    </citation>
    <scope>NUCLEOTIDE SEQUENCE [LARGE SCALE GENOMIC DNA]</scope>
    <source>
        <strain evidence="2 3">DSM 45165</strain>
    </source>
</reference>
<feature type="region of interest" description="Disordered" evidence="1">
    <location>
        <begin position="144"/>
        <end position="177"/>
    </location>
</feature>
<dbReference type="EMBL" id="PJMY01000003">
    <property type="protein sequence ID" value="PKV92599.1"/>
    <property type="molecule type" value="Genomic_DNA"/>
</dbReference>
<dbReference type="AlphaFoldDB" id="A0A2N3WFI7"/>
<proteinExistence type="predicted"/>
<name>A0A2N3WFI7_9PSEU</name>
<accession>A0A2N3WFI7</accession>